<evidence type="ECO:0000313" key="5">
    <source>
        <dbReference type="EMBL" id="MBM9506184.1"/>
    </source>
</evidence>
<dbReference type="EMBL" id="JADKYB010000008">
    <property type="protein sequence ID" value="MBM9506184.1"/>
    <property type="molecule type" value="Genomic_DNA"/>
</dbReference>
<evidence type="ECO:0000313" key="6">
    <source>
        <dbReference type="Proteomes" id="UP000749040"/>
    </source>
</evidence>
<dbReference type="Proteomes" id="UP000749040">
    <property type="component" value="Unassembled WGS sequence"/>
</dbReference>
<dbReference type="SUPFAM" id="SSF52743">
    <property type="entry name" value="Subtilisin-like"/>
    <property type="match status" value="1"/>
</dbReference>
<accession>A0ABS2TS69</accession>
<reference evidence="5 6" key="1">
    <citation type="submission" date="2021-01" db="EMBL/GenBank/DDBJ databases">
        <title>Streptomyces acididurans sp. nov., isolated from a peat swamp forest soil.</title>
        <authorList>
            <person name="Chantavorakit T."/>
            <person name="Duangmal K."/>
        </authorList>
    </citation>
    <scope>NUCLEOTIDE SEQUENCE [LARGE SCALE GENOMIC DNA]</scope>
    <source>
        <strain evidence="5 6">KK5PA1</strain>
    </source>
</reference>
<keyword evidence="1" id="KW-0645">Protease</keyword>
<keyword evidence="6" id="KW-1185">Reference proteome</keyword>
<organism evidence="5 6">
    <name type="scientific">Actinacidiphila acididurans</name>
    <dbReference type="NCBI Taxonomy" id="2784346"/>
    <lineage>
        <taxon>Bacteria</taxon>
        <taxon>Bacillati</taxon>
        <taxon>Actinomycetota</taxon>
        <taxon>Actinomycetes</taxon>
        <taxon>Kitasatosporales</taxon>
        <taxon>Streptomycetaceae</taxon>
        <taxon>Actinacidiphila</taxon>
    </lineage>
</organism>
<dbReference type="PANTHER" id="PTHR14218:SF15">
    <property type="entry name" value="TRIPEPTIDYL-PEPTIDASE 1"/>
    <property type="match status" value="1"/>
</dbReference>
<dbReference type="PROSITE" id="PS51695">
    <property type="entry name" value="SEDOLISIN"/>
    <property type="match status" value="1"/>
</dbReference>
<keyword evidence="2" id="KW-0378">Hydrolase</keyword>
<dbReference type="InterPro" id="IPR023828">
    <property type="entry name" value="Peptidase_S8_Ser-AS"/>
</dbReference>
<dbReference type="InterPro" id="IPR036852">
    <property type="entry name" value="Peptidase_S8/S53_dom_sf"/>
</dbReference>
<dbReference type="PANTHER" id="PTHR14218">
    <property type="entry name" value="PROTEASE S8 TRIPEPTIDYL PEPTIDASE I CLN2"/>
    <property type="match status" value="1"/>
</dbReference>
<keyword evidence="3" id="KW-0720">Serine protease</keyword>
<dbReference type="PROSITE" id="PS00138">
    <property type="entry name" value="SUBTILASE_SER"/>
    <property type="match status" value="1"/>
</dbReference>
<evidence type="ECO:0000256" key="3">
    <source>
        <dbReference type="ARBA" id="ARBA00022825"/>
    </source>
</evidence>
<comment type="caution">
    <text evidence="5">The sequence shown here is derived from an EMBL/GenBank/DDBJ whole genome shotgun (WGS) entry which is preliminary data.</text>
</comment>
<gene>
    <name evidence="5" type="ORF">ITX44_16825</name>
</gene>
<name>A0ABS2TS69_9ACTN</name>
<dbReference type="RefSeq" id="WP_205358046.1">
    <property type="nucleotide sequence ID" value="NZ_JADKYB010000008.1"/>
</dbReference>
<dbReference type="Gene3D" id="3.40.50.200">
    <property type="entry name" value="Peptidase S8/S53 domain"/>
    <property type="match status" value="1"/>
</dbReference>
<sequence length="441" mass="43667">MTKKRLIRPLTGVVAVAGTVAGLIAVVSPSSFGAAGSDTAAGTATAPVAVCSTPPPGQFACQAEVMPDHSAAGVRSFTAGNSAALPAGMGPADLQSAYAIASDVAAHAGRGRTVAIVDAYDDPTAEADLAVYRATYGLPACTTANGCFRKVNQQGDAAPLPAVNASWATEISLDVDAVSAACPDCGILLVEGDQPSPDDLGASVDTAVRLGADAVSNSYSASESGVSDTAPNGVPTSAGSYDHPGVPILAASGDSGFQLDAPYPADLTSVIAVGGTSLSRSDTARGWTETAWGPTQRPSGAGAACSAHVDKPAWQHDAACPGRTVADISADADPYTGLAVYDSTPDLADGLPGGWLRAGGTSAATPLVSAMYVMAGPAVGIKDASGLYAHADRLNDVVGGSDSIPGSGMECPATSYMCSALKGYDGPTGLGSPDGLDSLRY</sequence>
<feature type="domain" description="Peptidase S53" evidence="4">
    <location>
        <begin position="88"/>
        <end position="441"/>
    </location>
</feature>
<evidence type="ECO:0000256" key="2">
    <source>
        <dbReference type="ARBA" id="ARBA00022801"/>
    </source>
</evidence>
<proteinExistence type="predicted"/>
<protein>
    <submittedName>
        <fullName evidence="5">Peptidase S8</fullName>
    </submittedName>
</protein>
<dbReference type="InterPro" id="IPR030400">
    <property type="entry name" value="Sedolisin_dom"/>
</dbReference>
<evidence type="ECO:0000256" key="1">
    <source>
        <dbReference type="ARBA" id="ARBA00022670"/>
    </source>
</evidence>
<dbReference type="InterPro" id="IPR050819">
    <property type="entry name" value="Tripeptidyl-peptidase_I"/>
</dbReference>
<evidence type="ECO:0000259" key="4">
    <source>
        <dbReference type="PROSITE" id="PS51695"/>
    </source>
</evidence>